<name>A0A087M188_9HYPH</name>
<feature type="region of interest" description="Disordered" evidence="1">
    <location>
        <begin position="58"/>
        <end position="81"/>
    </location>
</feature>
<accession>A0A087M188</accession>
<dbReference type="EMBL" id="JQGC01000012">
    <property type="protein sequence ID" value="KFL30641.1"/>
    <property type="molecule type" value="Genomic_DNA"/>
</dbReference>
<comment type="caution">
    <text evidence="2">The sequence shown here is derived from an EMBL/GenBank/DDBJ whole genome shotgun (WGS) entry which is preliminary data.</text>
</comment>
<gene>
    <name evidence="2" type="ORF">JP75_14295</name>
</gene>
<protein>
    <submittedName>
        <fullName evidence="2">Uncharacterized protein</fullName>
    </submittedName>
</protein>
<dbReference type="STRING" id="46914.JP75_14295"/>
<reference evidence="2 3" key="1">
    <citation type="submission" date="2014-08" db="EMBL/GenBank/DDBJ databases">
        <authorList>
            <person name="Hassan Y.I."/>
            <person name="Lepp D."/>
            <person name="Zhou T."/>
        </authorList>
    </citation>
    <scope>NUCLEOTIDE SEQUENCE [LARGE SCALE GENOMIC DNA]</scope>
    <source>
        <strain evidence="2 3">IFO13584</strain>
    </source>
</reference>
<evidence type="ECO:0000256" key="1">
    <source>
        <dbReference type="SAM" id="MobiDB-lite"/>
    </source>
</evidence>
<evidence type="ECO:0000313" key="2">
    <source>
        <dbReference type="EMBL" id="KFL30641.1"/>
    </source>
</evidence>
<evidence type="ECO:0000313" key="3">
    <source>
        <dbReference type="Proteomes" id="UP000028981"/>
    </source>
</evidence>
<dbReference type="AlphaFoldDB" id="A0A087M188"/>
<sequence length="81" mass="8918">MREIYIEQDQYAALIAALMNLKPANPFGGGIEQSDIMVALGEGANIWPSSVIEDAGQGYRLQRANHQPIPAKNDNQDDDDF</sequence>
<organism evidence="2 3">
    <name type="scientific">Devosia riboflavina</name>
    <dbReference type="NCBI Taxonomy" id="46914"/>
    <lineage>
        <taxon>Bacteria</taxon>
        <taxon>Pseudomonadati</taxon>
        <taxon>Pseudomonadota</taxon>
        <taxon>Alphaproteobacteria</taxon>
        <taxon>Hyphomicrobiales</taxon>
        <taxon>Devosiaceae</taxon>
        <taxon>Devosia</taxon>
    </lineage>
</organism>
<keyword evidence="3" id="KW-1185">Reference proteome</keyword>
<proteinExistence type="predicted"/>
<dbReference type="OrthoDB" id="8456433at2"/>
<dbReference type="RefSeq" id="WP_035083897.1">
    <property type="nucleotide sequence ID" value="NZ_JQGC01000012.1"/>
</dbReference>
<dbReference type="Proteomes" id="UP000028981">
    <property type="component" value="Unassembled WGS sequence"/>
</dbReference>